<proteinExistence type="inferred from homology"/>
<dbReference type="OrthoDB" id="1470350at2759"/>
<sequence length="666" mass="77998">MQGIYEKQLLAKSNADDLPCPDLRFLARTCLEETREIDREETIILSTYGSCVDHVENIIIGARLVYFIHFSMRDTFHNIFFEFVRIFQFPLHSVILQKLKKLNEMSQASGTDKWNELLELLKRKGVPAKATAALATLGALGALYWYVRPVPHDNIPMMDFPIHPIFGQLQTGELSAQFKEIHDSNCLYMASREEPVIAKAFPMRQFLVFLNDPEAIKFVFEDKFELFEKGEKTRELAGDILGNETKKKKKQMSSFSIEKNKIEWKLHRKIASRYFFNEQQIAKIKIKRMFSMRNLKDYMFECAVDGSKRVVKKLKEMKLQHEKQSKTEPFIVDIHDMLGRFTLDSFITMSFGHSLRIIEAAPEQHPFSVSFDYLSDSAMTRLVDVFWKMKRALNIGSEASRKTHVETIDKFINELLDMATTRTIYDENGNTRHDMLSLYLQYNPKWTRTELRDIALNLIIAARDTTRVLLTWFFFCMSTRPKILQKILDEINAIDSDEVTYEQVTHKLKKKEFMLPCFFWTFFFNHPFLTKIIWTDLNIYVQLPIIGKEKVGYIIRKGDLCVIHNYTIGRSTKFWGSDATEFDPTRWLKKPFTSLPAQLFPHFNVNPRLCLGRHFALMEAQVFLFHFFKTFKFYPVHNYANGKVPEYTTGLILNLKDGYPIILEAL</sequence>
<evidence type="ECO:0000256" key="3">
    <source>
        <dbReference type="ARBA" id="ARBA00023002"/>
    </source>
</evidence>
<name>X6PA57_RETFI</name>
<protein>
    <recommendedName>
        <fullName evidence="8">Cytochrome P450</fullName>
    </recommendedName>
</protein>
<dbReference type="PRINTS" id="PR00463">
    <property type="entry name" value="EP450I"/>
</dbReference>
<comment type="cofactor">
    <cofactor evidence="5">
        <name>heme</name>
        <dbReference type="ChEBI" id="CHEBI:30413"/>
    </cofactor>
</comment>
<keyword evidence="3" id="KW-0560">Oxidoreductase</keyword>
<evidence type="ECO:0000256" key="4">
    <source>
        <dbReference type="ARBA" id="ARBA00023004"/>
    </source>
</evidence>
<dbReference type="InterPro" id="IPR001128">
    <property type="entry name" value="Cyt_P450"/>
</dbReference>
<organism evidence="6 7">
    <name type="scientific">Reticulomyxa filosa</name>
    <dbReference type="NCBI Taxonomy" id="46433"/>
    <lineage>
        <taxon>Eukaryota</taxon>
        <taxon>Sar</taxon>
        <taxon>Rhizaria</taxon>
        <taxon>Retaria</taxon>
        <taxon>Foraminifera</taxon>
        <taxon>Monothalamids</taxon>
        <taxon>Reticulomyxidae</taxon>
        <taxon>Reticulomyxa</taxon>
    </lineage>
</organism>
<keyword evidence="4 5" id="KW-0408">Iron</keyword>
<evidence type="ECO:0000256" key="1">
    <source>
        <dbReference type="ARBA" id="ARBA00010617"/>
    </source>
</evidence>
<dbReference type="GO" id="GO:0004497">
    <property type="term" value="F:monooxygenase activity"/>
    <property type="evidence" value="ECO:0007669"/>
    <property type="project" value="InterPro"/>
</dbReference>
<evidence type="ECO:0000256" key="5">
    <source>
        <dbReference type="PIRSR" id="PIRSR602401-1"/>
    </source>
</evidence>
<dbReference type="GO" id="GO:0005506">
    <property type="term" value="F:iron ion binding"/>
    <property type="evidence" value="ECO:0007669"/>
    <property type="project" value="InterPro"/>
</dbReference>
<dbReference type="InterPro" id="IPR036396">
    <property type="entry name" value="Cyt_P450_sf"/>
</dbReference>
<dbReference type="Gene3D" id="1.10.630.10">
    <property type="entry name" value="Cytochrome P450"/>
    <property type="match status" value="1"/>
</dbReference>
<dbReference type="Proteomes" id="UP000023152">
    <property type="component" value="Unassembled WGS sequence"/>
</dbReference>
<keyword evidence="2 5" id="KW-0479">Metal-binding</keyword>
<dbReference type="SUPFAM" id="SSF48264">
    <property type="entry name" value="Cytochrome P450"/>
    <property type="match status" value="1"/>
</dbReference>
<dbReference type="AlphaFoldDB" id="X6PA57"/>
<keyword evidence="5" id="KW-0349">Heme</keyword>
<gene>
    <name evidence="6" type="ORF">RFI_02014</name>
</gene>
<dbReference type="Pfam" id="PF00067">
    <property type="entry name" value="p450"/>
    <property type="match status" value="2"/>
</dbReference>
<comment type="similarity">
    <text evidence="1">Belongs to the cytochrome P450 family.</text>
</comment>
<evidence type="ECO:0008006" key="8">
    <source>
        <dbReference type="Google" id="ProtNLM"/>
    </source>
</evidence>
<evidence type="ECO:0000313" key="6">
    <source>
        <dbReference type="EMBL" id="ETO35061.1"/>
    </source>
</evidence>
<evidence type="ECO:0000256" key="2">
    <source>
        <dbReference type="ARBA" id="ARBA00022723"/>
    </source>
</evidence>
<reference evidence="6 7" key="1">
    <citation type="journal article" date="2013" name="Curr. Biol.">
        <title>The Genome of the Foraminiferan Reticulomyxa filosa.</title>
        <authorList>
            <person name="Glockner G."/>
            <person name="Hulsmann N."/>
            <person name="Schleicher M."/>
            <person name="Noegel A.A."/>
            <person name="Eichinger L."/>
            <person name="Gallinger C."/>
            <person name="Pawlowski J."/>
            <person name="Sierra R."/>
            <person name="Euteneuer U."/>
            <person name="Pillet L."/>
            <person name="Moustafa A."/>
            <person name="Platzer M."/>
            <person name="Groth M."/>
            <person name="Szafranski K."/>
            <person name="Schliwa M."/>
        </authorList>
    </citation>
    <scope>NUCLEOTIDE SEQUENCE [LARGE SCALE GENOMIC DNA]</scope>
</reference>
<dbReference type="EMBL" id="ASPP01001992">
    <property type="protein sequence ID" value="ETO35061.1"/>
    <property type="molecule type" value="Genomic_DNA"/>
</dbReference>
<evidence type="ECO:0000313" key="7">
    <source>
        <dbReference type="Proteomes" id="UP000023152"/>
    </source>
</evidence>
<feature type="binding site" description="axial binding residue" evidence="5">
    <location>
        <position position="610"/>
    </location>
    <ligand>
        <name>heme</name>
        <dbReference type="ChEBI" id="CHEBI:30413"/>
    </ligand>
    <ligandPart>
        <name>Fe</name>
        <dbReference type="ChEBI" id="CHEBI:18248"/>
    </ligandPart>
</feature>
<dbReference type="PANTHER" id="PTHR24296">
    <property type="entry name" value="CYTOCHROME P450"/>
    <property type="match status" value="1"/>
</dbReference>
<comment type="caution">
    <text evidence="6">The sequence shown here is derived from an EMBL/GenBank/DDBJ whole genome shotgun (WGS) entry which is preliminary data.</text>
</comment>
<dbReference type="InterPro" id="IPR002401">
    <property type="entry name" value="Cyt_P450_E_grp-I"/>
</dbReference>
<dbReference type="GO" id="GO:0020037">
    <property type="term" value="F:heme binding"/>
    <property type="evidence" value="ECO:0007669"/>
    <property type="project" value="InterPro"/>
</dbReference>
<accession>X6PA57</accession>
<dbReference type="GO" id="GO:0016705">
    <property type="term" value="F:oxidoreductase activity, acting on paired donors, with incorporation or reduction of molecular oxygen"/>
    <property type="evidence" value="ECO:0007669"/>
    <property type="project" value="InterPro"/>
</dbReference>
<keyword evidence="7" id="KW-1185">Reference proteome</keyword>